<dbReference type="AlphaFoldDB" id="X0SLC2"/>
<evidence type="ECO:0000256" key="1">
    <source>
        <dbReference type="SAM" id="Phobius"/>
    </source>
</evidence>
<evidence type="ECO:0008006" key="3">
    <source>
        <dbReference type="Google" id="ProtNLM"/>
    </source>
</evidence>
<name>X0SLC2_9ZZZZ</name>
<organism evidence="2">
    <name type="scientific">marine sediment metagenome</name>
    <dbReference type="NCBI Taxonomy" id="412755"/>
    <lineage>
        <taxon>unclassified sequences</taxon>
        <taxon>metagenomes</taxon>
        <taxon>ecological metagenomes</taxon>
    </lineage>
</organism>
<keyword evidence="1" id="KW-0472">Membrane</keyword>
<proteinExistence type="predicted"/>
<evidence type="ECO:0000313" key="2">
    <source>
        <dbReference type="EMBL" id="GAF81824.1"/>
    </source>
</evidence>
<protein>
    <recommendedName>
        <fullName evidence="3">DUF2062 domain-containing protein</fullName>
    </recommendedName>
</protein>
<keyword evidence="1" id="KW-1133">Transmembrane helix</keyword>
<reference evidence="2" key="1">
    <citation type="journal article" date="2014" name="Front. Microbiol.">
        <title>High frequency of phylogenetically diverse reductive dehalogenase-homologous genes in deep subseafloor sedimentary metagenomes.</title>
        <authorList>
            <person name="Kawai M."/>
            <person name="Futagami T."/>
            <person name="Toyoda A."/>
            <person name="Takaki Y."/>
            <person name="Nishi S."/>
            <person name="Hori S."/>
            <person name="Arai W."/>
            <person name="Tsubouchi T."/>
            <person name="Morono Y."/>
            <person name="Uchiyama I."/>
            <person name="Ito T."/>
            <person name="Fujiyama A."/>
            <person name="Inagaki F."/>
            <person name="Takami H."/>
        </authorList>
    </citation>
    <scope>NUCLEOTIDE SEQUENCE</scope>
    <source>
        <strain evidence="2">Expedition CK06-06</strain>
    </source>
</reference>
<comment type="caution">
    <text evidence="2">The sequence shown here is derived from an EMBL/GenBank/DDBJ whole genome shotgun (WGS) entry which is preliminary data.</text>
</comment>
<keyword evidence="1" id="KW-0812">Transmembrane</keyword>
<dbReference type="EMBL" id="BARS01008647">
    <property type="protein sequence ID" value="GAF81824.1"/>
    <property type="molecule type" value="Genomic_DNA"/>
</dbReference>
<sequence length="67" mass="7888">MNITRLFAIGLEQARITETYTIIWPVLIYATGVATPILLRYLIRYVRAYRKEAKRKKGEEGLEEMKK</sequence>
<gene>
    <name evidence="2" type="ORF">S01H1_16435</name>
</gene>
<accession>X0SLC2</accession>
<feature type="transmembrane region" description="Helical" evidence="1">
    <location>
        <begin position="22"/>
        <end position="43"/>
    </location>
</feature>